<feature type="chain" id="PRO_5047072743" evidence="5">
    <location>
        <begin position="22"/>
        <end position="188"/>
    </location>
</feature>
<evidence type="ECO:0000256" key="2">
    <source>
        <dbReference type="ARBA" id="ARBA00006671"/>
    </source>
</evidence>
<feature type="signal peptide" evidence="5">
    <location>
        <begin position="1"/>
        <end position="21"/>
    </location>
</feature>
<keyword evidence="4" id="KW-0281">Fimbrium</keyword>
<dbReference type="EMBL" id="LXEQ01000051">
    <property type="protein sequence ID" value="OAT25818.1"/>
    <property type="molecule type" value="Genomic_DNA"/>
</dbReference>
<comment type="caution">
    <text evidence="7">The sequence shown here is derived from an EMBL/GenBank/DDBJ whole genome shotgun (WGS) entry which is preliminary data.</text>
</comment>
<evidence type="ECO:0000313" key="7">
    <source>
        <dbReference type="EMBL" id="OAT25818.1"/>
    </source>
</evidence>
<evidence type="ECO:0000256" key="1">
    <source>
        <dbReference type="ARBA" id="ARBA00004561"/>
    </source>
</evidence>
<dbReference type="RefSeq" id="WP_064547141.1">
    <property type="nucleotide sequence ID" value="NZ_LXEQ01000051.1"/>
</dbReference>
<proteinExistence type="inferred from homology"/>
<dbReference type="InterPro" id="IPR050263">
    <property type="entry name" value="Bact_Fimbrial_Adh_Pro"/>
</dbReference>
<dbReference type="Gene3D" id="2.60.40.1090">
    <property type="entry name" value="Fimbrial-type adhesion domain"/>
    <property type="match status" value="1"/>
</dbReference>
<dbReference type="InterPro" id="IPR008966">
    <property type="entry name" value="Adhesion_dom_sf"/>
</dbReference>
<dbReference type="PANTHER" id="PTHR33420:SF3">
    <property type="entry name" value="FIMBRIAL SUBUNIT ELFA"/>
    <property type="match status" value="1"/>
</dbReference>
<accession>A0ABX2W503</accession>
<organism evidence="7 8">
    <name type="scientific">Buttiauxella ferragutiae ATCC 51602</name>
    <dbReference type="NCBI Taxonomy" id="1354252"/>
    <lineage>
        <taxon>Bacteria</taxon>
        <taxon>Pseudomonadati</taxon>
        <taxon>Pseudomonadota</taxon>
        <taxon>Gammaproteobacteria</taxon>
        <taxon>Enterobacterales</taxon>
        <taxon>Enterobacteriaceae</taxon>
        <taxon>Buttiauxella</taxon>
    </lineage>
</organism>
<evidence type="ECO:0000259" key="6">
    <source>
        <dbReference type="Pfam" id="PF00419"/>
    </source>
</evidence>
<dbReference type="SUPFAM" id="SSF49401">
    <property type="entry name" value="Bacterial adhesins"/>
    <property type="match status" value="1"/>
</dbReference>
<protein>
    <submittedName>
        <fullName evidence="7">Fimbrial adhesion protein</fullName>
    </submittedName>
</protein>
<gene>
    <name evidence="7" type="ORF">M976_03461</name>
</gene>
<name>A0ABX2W503_9ENTR</name>
<evidence type="ECO:0000313" key="8">
    <source>
        <dbReference type="Proteomes" id="UP000078407"/>
    </source>
</evidence>
<comment type="similarity">
    <text evidence="2">Belongs to the fimbrial protein family.</text>
</comment>
<evidence type="ECO:0000256" key="5">
    <source>
        <dbReference type="SAM" id="SignalP"/>
    </source>
</evidence>
<dbReference type="InterPro" id="IPR000259">
    <property type="entry name" value="Adhesion_dom_fimbrial"/>
</dbReference>
<evidence type="ECO:0000256" key="4">
    <source>
        <dbReference type="ARBA" id="ARBA00023263"/>
    </source>
</evidence>
<sequence>MNKITLISLIACALAAPSVMAEPSGPVGGVIKFDGLVVANSCIIDNGDEDKTIKLAHVINTEINSDDAVKVKDFSIKVKNCYVANNAAPELYWSYAGRVDSKGYMLHRDENSGSNAALVLMNSSGGKIDMRKSGEGFTPGEINRGNYSHGEKLTYNFKVGYIKSSDLSNDLVTPGPILTQANYTVQYK</sequence>
<keyword evidence="3 5" id="KW-0732">Signal</keyword>
<reference evidence="7 8" key="1">
    <citation type="submission" date="2016-04" db="EMBL/GenBank/DDBJ databases">
        <title>ATOL: Assembling a taxonomically balanced genome-scale reconstruction of the evolutionary history of the Enterobacteriaceae.</title>
        <authorList>
            <person name="Plunkett G.III."/>
            <person name="Neeno-Eckwall E.C."/>
            <person name="Glasner J.D."/>
            <person name="Perna N.T."/>
        </authorList>
    </citation>
    <scope>NUCLEOTIDE SEQUENCE [LARGE SCALE GENOMIC DNA]</scope>
    <source>
        <strain evidence="7 8">ATCC 51602</strain>
    </source>
</reference>
<dbReference type="Proteomes" id="UP000078407">
    <property type="component" value="Unassembled WGS sequence"/>
</dbReference>
<feature type="domain" description="Fimbrial-type adhesion" evidence="6">
    <location>
        <begin position="31"/>
        <end position="188"/>
    </location>
</feature>
<dbReference type="PANTHER" id="PTHR33420">
    <property type="entry name" value="FIMBRIAL SUBUNIT ELFA-RELATED"/>
    <property type="match status" value="1"/>
</dbReference>
<keyword evidence="8" id="KW-1185">Reference proteome</keyword>
<dbReference type="InterPro" id="IPR036937">
    <property type="entry name" value="Adhesion_dom_fimbrial_sf"/>
</dbReference>
<evidence type="ECO:0000256" key="3">
    <source>
        <dbReference type="ARBA" id="ARBA00022729"/>
    </source>
</evidence>
<dbReference type="Pfam" id="PF00419">
    <property type="entry name" value="Fimbrial"/>
    <property type="match status" value="1"/>
</dbReference>
<comment type="subcellular location">
    <subcellularLocation>
        <location evidence="1">Fimbrium</location>
    </subcellularLocation>
</comment>